<reference evidence="3 4" key="1">
    <citation type="submission" date="2022-05" db="EMBL/GenBank/DDBJ databases">
        <authorList>
            <consortium name="Genoscope - CEA"/>
            <person name="William W."/>
        </authorList>
    </citation>
    <scope>NUCLEOTIDE SEQUENCE [LARGE SCALE GENOMIC DNA]</scope>
</reference>
<feature type="compositionally biased region" description="Basic and acidic residues" evidence="1">
    <location>
        <begin position="29"/>
        <end position="49"/>
    </location>
</feature>
<keyword evidence="2" id="KW-0732">Signal</keyword>
<feature type="chain" id="PRO_5046726421" evidence="2">
    <location>
        <begin position="16"/>
        <end position="130"/>
    </location>
</feature>
<dbReference type="Proteomes" id="UP001159427">
    <property type="component" value="Unassembled WGS sequence"/>
</dbReference>
<gene>
    <name evidence="3" type="ORF">PEVE_00004981</name>
</gene>
<protein>
    <submittedName>
        <fullName evidence="3">Uncharacterized protein</fullName>
    </submittedName>
</protein>
<evidence type="ECO:0000256" key="2">
    <source>
        <dbReference type="SAM" id="SignalP"/>
    </source>
</evidence>
<name>A0ABN8QHG4_9CNID</name>
<evidence type="ECO:0000313" key="3">
    <source>
        <dbReference type="EMBL" id="CAH3164515.1"/>
    </source>
</evidence>
<feature type="compositionally biased region" description="Acidic residues" evidence="1">
    <location>
        <begin position="50"/>
        <end position="89"/>
    </location>
</feature>
<accession>A0ABN8QHG4</accession>
<sequence>MNAFVLLTAISLALASTSVSSSPSEGEEGAPRDGLKYSEEGVSSERESADVETLEDPEDYIESEEDDEENEDDEEDEDVSEDAENDESTLETLNRKSDPLPLRFKPGTPRRVIRQVIRRLPPGRTGGMVS</sequence>
<evidence type="ECO:0000256" key="1">
    <source>
        <dbReference type="SAM" id="MobiDB-lite"/>
    </source>
</evidence>
<feature type="region of interest" description="Disordered" evidence="1">
    <location>
        <begin position="15"/>
        <end position="130"/>
    </location>
</feature>
<keyword evidence="4" id="KW-1185">Reference proteome</keyword>
<proteinExistence type="predicted"/>
<feature type="non-terminal residue" evidence="3">
    <location>
        <position position="130"/>
    </location>
</feature>
<feature type="signal peptide" evidence="2">
    <location>
        <begin position="1"/>
        <end position="15"/>
    </location>
</feature>
<organism evidence="3 4">
    <name type="scientific">Porites evermanni</name>
    <dbReference type="NCBI Taxonomy" id="104178"/>
    <lineage>
        <taxon>Eukaryota</taxon>
        <taxon>Metazoa</taxon>
        <taxon>Cnidaria</taxon>
        <taxon>Anthozoa</taxon>
        <taxon>Hexacorallia</taxon>
        <taxon>Scleractinia</taxon>
        <taxon>Fungiina</taxon>
        <taxon>Poritidae</taxon>
        <taxon>Porites</taxon>
    </lineage>
</organism>
<evidence type="ECO:0000313" key="4">
    <source>
        <dbReference type="Proteomes" id="UP001159427"/>
    </source>
</evidence>
<feature type="compositionally biased region" description="Low complexity" evidence="1">
    <location>
        <begin position="15"/>
        <end position="24"/>
    </location>
</feature>
<dbReference type="EMBL" id="CALNXI010001314">
    <property type="protein sequence ID" value="CAH3164515.1"/>
    <property type="molecule type" value="Genomic_DNA"/>
</dbReference>
<comment type="caution">
    <text evidence="3">The sequence shown here is derived from an EMBL/GenBank/DDBJ whole genome shotgun (WGS) entry which is preliminary data.</text>
</comment>